<proteinExistence type="predicted"/>
<protein>
    <submittedName>
        <fullName evidence="3">DUF4136 domain-containing protein</fullName>
    </submittedName>
</protein>
<feature type="domain" description="DUF4136" evidence="2">
    <location>
        <begin position="55"/>
        <end position="211"/>
    </location>
</feature>
<dbReference type="InterPro" id="IPR025411">
    <property type="entry name" value="DUF4136"/>
</dbReference>
<keyword evidence="1" id="KW-0732">Signal</keyword>
<gene>
    <name evidence="3" type="ORF">ACFQ2N_14270</name>
</gene>
<evidence type="ECO:0000256" key="1">
    <source>
        <dbReference type="SAM" id="SignalP"/>
    </source>
</evidence>
<organism evidence="3 4">
    <name type="scientific">Pseudoxanthomonas kaohsiungensis</name>
    <dbReference type="NCBI Taxonomy" id="283923"/>
    <lineage>
        <taxon>Bacteria</taxon>
        <taxon>Pseudomonadati</taxon>
        <taxon>Pseudomonadota</taxon>
        <taxon>Gammaproteobacteria</taxon>
        <taxon>Lysobacterales</taxon>
        <taxon>Lysobacteraceae</taxon>
        <taxon>Pseudoxanthomonas</taxon>
    </lineage>
</organism>
<comment type="caution">
    <text evidence="3">The sequence shown here is derived from an EMBL/GenBank/DDBJ whole genome shotgun (WGS) entry which is preliminary data.</text>
</comment>
<dbReference type="RefSeq" id="WP_162378087.1">
    <property type="nucleotide sequence ID" value="NZ_JBHTKN010000011.1"/>
</dbReference>
<feature type="signal peptide" evidence="1">
    <location>
        <begin position="1"/>
        <end position="24"/>
    </location>
</feature>
<dbReference type="Pfam" id="PF13590">
    <property type="entry name" value="DUF4136"/>
    <property type="match status" value="1"/>
</dbReference>
<evidence type="ECO:0000259" key="2">
    <source>
        <dbReference type="Pfam" id="PF13590"/>
    </source>
</evidence>
<evidence type="ECO:0000313" key="3">
    <source>
        <dbReference type="EMBL" id="MFD1043514.1"/>
    </source>
</evidence>
<dbReference type="Gene3D" id="3.30.160.670">
    <property type="match status" value="1"/>
</dbReference>
<reference evidence="4" key="1">
    <citation type="journal article" date="2019" name="Int. J. Syst. Evol. Microbiol.">
        <title>The Global Catalogue of Microorganisms (GCM) 10K type strain sequencing project: providing services to taxonomists for standard genome sequencing and annotation.</title>
        <authorList>
            <consortium name="The Broad Institute Genomics Platform"/>
            <consortium name="The Broad Institute Genome Sequencing Center for Infectious Disease"/>
            <person name="Wu L."/>
            <person name="Ma J."/>
        </authorList>
    </citation>
    <scope>NUCLEOTIDE SEQUENCE [LARGE SCALE GENOMIC DNA]</scope>
    <source>
        <strain evidence="4">CCUG 55854</strain>
    </source>
</reference>
<sequence>MRPRPVSVRATASLLLSCMLAATAACSFSPSAARAPAPAGHVTVTTQASVLPGQGYAWVPMPAPTAPERDARVQDAQFREALQASLDRALQAKGYRLVDRADAAFVVAHRVGVRDVNEVLAVPGEAGAVTPMAGVKCSGGSCSQLMVTGEGTPAQRTRSSERTEGGLLVEVIEPRSIRVVWRALNTGTVRPGEWTQDRLDAVATQTLAGLPAYGR</sequence>
<dbReference type="EMBL" id="JBHTKN010000011">
    <property type="protein sequence ID" value="MFD1043514.1"/>
    <property type="molecule type" value="Genomic_DNA"/>
</dbReference>
<accession>A0ABW3M1P8</accession>
<feature type="chain" id="PRO_5045182412" evidence="1">
    <location>
        <begin position="25"/>
        <end position="215"/>
    </location>
</feature>
<keyword evidence="4" id="KW-1185">Reference proteome</keyword>
<name>A0ABW3M1P8_9GAMM</name>
<evidence type="ECO:0000313" key="4">
    <source>
        <dbReference type="Proteomes" id="UP001597033"/>
    </source>
</evidence>
<dbReference type="PROSITE" id="PS51257">
    <property type="entry name" value="PROKAR_LIPOPROTEIN"/>
    <property type="match status" value="1"/>
</dbReference>
<dbReference type="Proteomes" id="UP001597033">
    <property type="component" value="Unassembled WGS sequence"/>
</dbReference>